<dbReference type="Proteomes" id="UP000601435">
    <property type="component" value="Unassembled WGS sequence"/>
</dbReference>
<gene>
    <name evidence="3" type="ORF">SNEC2469_LOCUS16632</name>
</gene>
<comment type="caution">
    <text evidence="3">The sequence shown here is derived from an EMBL/GenBank/DDBJ whole genome shotgun (WGS) entry which is preliminary data.</text>
</comment>
<dbReference type="EMBL" id="CAJNJA010027135">
    <property type="protein sequence ID" value="CAE7570542.1"/>
    <property type="molecule type" value="Genomic_DNA"/>
</dbReference>
<organism evidence="3 4">
    <name type="scientific">Symbiodinium necroappetens</name>
    <dbReference type="NCBI Taxonomy" id="1628268"/>
    <lineage>
        <taxon>Eukaryota</taxon>
        <taxon>Sar</taxon>
        <taxon>Alveolata</taxon>
        <taxon>Dinophyceae</taxon>
        <taxon>Suessiales</taxon>
        <taxon>Symbiodiniaceae</taxon>
        <taxon>Symbiodinium</taxon>
    </lineage>
</organism>
<feature type="compositionally biased region" description="Low complexity" evidence="1">
    <location>
        <begin position="548"/>
        <end position="558"/>
    </location>
</feature>
<evidence type="ECO:0000256" key="1">
    <source>
        <dbReference type="SAM" id="MobiDB-lite"/>
    </source>
</evidence>
<dbReference type="InterPro" id="IPR000477">
    <property type="entry name" value="RT_dom"/>
</dbReference>
<dbReference type="Pfam" id="PF00078">
    <property type="entry name" value="RVT_1"/>
    <property type="match status" value="1"/>
</dbReference>
<reference evidence="3" key="1">
    <citation type="submission" date="2021-02" db="EMBL/GenBank/DDBJ databases">
        <authorList>
            <person name="Dougan E. K."/>
            <person name="Rhodes N."/>
            <person name="Thang M."/>
            <person name="Chan C."/>
        </authorList>
    </citation>
    <scope>NUCLEOTIDE SEQUENCE</scope>
</reference>
<evidence type="ECO:0000259" key="2">
    <source>
        <dbReference type="Pfam" id="PF00078"/>
    </source>
</evidence>
<dbReference type="OrthoDB" id="416454at2759"/>
<evidence type="ECO:0000313" key="4">
    <source>
        <dbReference type="Proteomes" id="UP000601435"/>
    </source>
</evidence>
<evidence type="ECO:0000313" key="3">
    <source>
        <dbReference type="EMBL" id="CAE7570542.1"/>
    </source>
</evidence>
<feature type="region of interest" description="Disordered" evidence="1">
    <location>
        <begin position="538"/>
        <end position="608"/>
    </location>
</feature>
<feature type="compositionally biased region" description="Polar residues" evidence="1">
    <location>
        <begin position="569"/>
        <end position="580"/>
    </location>
</feature>
<dbReference type="AlphaFoldDB" id="A0A812UK14"/>
<feature type="domain" description="Reverse transcriptase" evidence="2">
    <location>
        <begin position="199"/>
        <end position="394"/>
    </location>
</feature>
<dbReference type="SUPFAM" id="SSF56672">
    <property type="entry name" value="DNA/RNA polymerases"/>
    <property type="match status" value="1"/>
</dbReference>
<keyword evidence="4" id="KW-1185">Reference proteome</keyword>
<sequence length="838" mass="94466">ETSWKEDLEYTTSFEAAGQVNWHVVHSTNKAVYYMFVFSFPYHLTCFACTNTLGDFNLSVHEAPPTCGAGADETQLGTQIDFIIGWINTKLHHGASRQNLGSGQAEDYEGALSMVLSCATAITSAPDLVLSSQIASTHACRDVDSNYANLTEDLNISTAEISDSIAPIKLQFDYYLTEGCQSLPEHWNVCELILLPKPHKPLRSPAHLRPICLLSLQAKLLASVVAGRLQPYVSKYLENLPQYAYVAHRTLAQALERVIGHCAEVRRLVQQQASTLHSRRQGSTSLSLYGGCQLSLDITSAYDHVPRSALRLALQDAGTPDNLIQAILLIHEQARIKIKHADQETLISLHRGLRQGCGLAPILWALYSGWVLKQMNDPTQLSVTDTATVYADDQHFAWTIRHRLGIAKGTFTRAVYGQHFFMGSMLQVFRNLNFRDSETLCSGDIYKTACHNAACIDDIKKSNISLTSPCPYCGLQFTRRARRCPPDASFRIMFGTFQSECPVQTELQAATQDLDMLKSLLPTALNLQQFQYHQSMEIEEQEADQRPQKWQKPGPKGAPQGGKGRRHNPQGSRYNNSWRNNDWGGHRQQDQETWAPRSSRATAQDADQHKQMAELKAIVSMLSTLVLRQEVQMNVSRQDTAYVIFIQTHNSDSLAMSLFRIGEQWRQTKIEKPEQLNAPMRVVMFQHFISTVRDRFTQMTTSPSAKSKARELGYMLEKDDRIPGLRWDHTEKKHVLDDKATTLSTEEVMQDLNQLLVLSSKTLVISRFHGMRKLSEEYTSPTLGMFLEIGMRTQEAQEAWSILHRLSGSATWMAASCYLRHERLQMSALAKRLATVTK</sequence>
<proteinExistence type="predicted"/>
<feature type="non-terminal residue" evidence="3">
    <location>
        <position position="1"/>
    </location>
</feature>
<dbReference type="InterPro" id="IPR043502">
    <property type="entry name" value="DNA/RNA_pol_sf"/>
</dbReference>
<accession>A0A812UK14</accession>
<protein>
    <recommendedName>
        <fullName evidence="2">Reverse transcriptase domain-containing protein</fullName>
    </recommendedName>
</protein>
<dbReference type="PANTHER" id="PTHR19446">
    <property type="entry name" value="REVERSE TRANSCRIPTASES"/>
    <property type="match status" value="1"/>
</dbReference>
<name>A0A812UK14_9DINO</name>